<name>A0A558AU64_9STAP</name>
<accession>A0A558AU64</accession>
<dbReference type="EMBL" id="VMSJ01000003">
    <property type="protein sequence ID" value="TVT27791.1"/>
    <property type="molecule type" value="Genomic_DNA"/>
</dbReference>
<dbReference type="RefSeq" id="WP_145289026.1">
    <property type="nucleotide sequence ID" value="NZ_VMSJ01000003.1"/>
</dbReference>
<dbReference type="AlphaFoldDB" id="A0A558AU64"/>
<dbReference type="Proteomes" id="UP000315103">
    <property type="component" value="Unassembled WGS sequence"/>
</dbReference>
<dbReference type="CDD" id="cd01935">
    <property type="entry name" value="Ntn_CGH_like"/>
    <property type="match status" value="1"/>
</dbReference>
<dbReference type="Gene3D" id="3.60.60.10">
    <property type="entry name" value="Penicillin V Acylase, Chain A"/>
    <property type="match status" value="1"/>
</dbReference>
<reference evidence="2 3" key="1">
    <citation type="submission" date="2019-07" db="EMBL/GenBank/DDBJ databases">
        <title>Salinicoccus cyprini sp. nov., isolated from gastro-intestinal tract of mirror carp, Cyprinus carpio var. specularis, collected from Gobind Sagar Reservoir, Himachal Pradesh, India.</title>
        <authorList>
            <person name="Talwar C."/>
            <person name="Singh A.K."/>
            <person name="Lal R."/>
            <person name="Negi R.K."/>
        </authorList>
    </citation>
    <scope>NUCLEOTIDE SEQUENCE [LARGE SCALE GENOMIC DNA]</scope>
    <source>
        <strain evidence="2 3">CT19</strain>
    </source>
</reference>
<comment type="caution">
    <text evidence="2">The sequence shown here is derived from an EMBL/GenBank/DDBJ whole genome shotgun (WGS) entry which is preliminary data.</text>
</comment>
<evidence type="ECO:0000313" key="2">
    <source>
        <dbReference type="EMBL" id="TVT27791.1"/>
    </source>
</evidence>
<gene>
    <name evidence="2" type="ORF">FO441_08785</name>
</gene>
<evidence type="ECO:0000259" key="1">
    <source>
        <dbReference type="Pfam" id="PF03417"/>
    </source>
</evidence>
<sequence>MKQYYSNVIQYRGTHYDFGYFQGEQLRESPILPNREKDLERRKNRHYIVNPEEYINIMSKYSPAILDEIYGLADALDMEMKKAFQLFGGYYLEYTRSGCSIFTDSDFMVRNYDSHPRGYEGRYTFYEPTDHGYAVIGPSMRIAGRIDGMNEKGLVMGYNFTHSKNSGDGFLCSMIGRLILETCANVDEAVSLLKDIPHRHSFSYILLDPEGISYVVEASPRNVAVRQSNVCTNHFHLLNDENQHRQEETRERERTIQAEQQHTTNPHEAFKVMNTPDYGVFSDKYDAAAGTIHTSVYFPKELKAWFVIGPDKKPVIFDFKKWLDGNKVNVKQIKGTLEYDRPFVNMER</sequence>
<keyword evidence="3" id="KW-1185">Reference proteome</keyword>
<dbReference type="SUPFAM" id="SSF56235">
    <property type="entry name" value="N-terminal nucleophile aminohydrolases (Ntn hydrolases)"/>
    <property type="match status" value="1"/>
</dbReference>
<dbReference type="NCBIfam" id="NF040521">
    <property type="entry name" value="C45_proenzyme"/>
    <property type="match status" value="1"/>
</dbReference>
<dbReference type="InterPro" id="IPR005079">
    <property type="entry name" value="Peptidase_C45_hydrolase"/>
</dbReference>
<dbReference type="InterPro" id="IPR047794">
    <property type="entry name" value="C45_proenzyme-like"/>
</dbReference>
<dbReference type="InterPro" id="IPR029055">
    <property type="entry name" value="Ntn_hydrolases_N"/>
</dbReference>
<evidence type="ECO:0000313" key="3">
    <source>
        <dbReference type="Proteomes" id="UP000315103"/>
    </source>
</evidence>
<keyword evidence="2" id="KW-0378">Hydrolase</keyword>
<dbReference type="GO" id="GO:0016787">
    <property type="term" value="F:hydrolase activity"/>
    <property type="evidence" value="ECO:0007669"/>
    <property type="project" value="UniProtKB-KW"/>
</dbReference>
<dbReference type="PANTHER" id="PTHR34180">
    <property type="entry name" value="PEPTIDASE C45"/>
    <property type="match status" value="1"/>
</dbReference>
<dbReference type="OrthoDB" id="8617387at2"/>
<dbReference type="PANTHER" id="PTHR34180:SF1">
    <property type="entry name" value="BETA-ALANYL-DOPAMINE_CARCININE HYDROLASE"/>
    <property type="match status" value="1"/>
</dbReference>
<dbReference type="InterPro" id="IPR047801">
    <property type="entry name" value="Peptidase_C45"/>
</dbReference>
<organism evidence="2 3">
    <name type="scientific">Salinicoccus cyprini</name>
    <dbReference type="NCBI Taxonomy" id="2493691"/>
    <lineage>
        <taxon>Bacteria</taxon>
        <taxon>Bacillati</taxon>
        <taxon>Bacillota</taxon>
        <taxon>Bacilli</taxon>
        <taxon>Bacillales</taxon>
        <taxon>Staphylococcaceae</taxon>
        <taxon>Salinicoccus</taxon>
    </lineage>
</organism>
<proteinExistence type="predicted"/>
<protein>
    <submittedName>
        <fullName evidence="2">Linear amide C-N hydrolase</fullName>
    </submittedName>
</protein>
<feature type="domain" description="Peptidase C45 hydrolase" evidence="1">
    <location>
        <begin position="105"/>
        <end position="311"/>
    </location>
</feature>
<dbReference type="Pfam" id="PF03417">
    <property type="entry name" value="AAT"/>
    <property type="match status" value="1"/>
</dbReference>